<evidence type="ECO:0000313" key="1">
    <source>
        <dbReference type="EMBL" id="AVQ13040.1"/>
    </source>
</evidence>
<organism evidence="1 2">
    <name type="scientific">Leptospira santarosai</name>
    <dbReference type="NCBI Taxonomy" id="28183"/>
    <lineage>
        <taxon>Bacteria</taxon>
        <taxon>Pseudomonadati</taxon>
        <taxon>Spirochaetota</taxon>
        <taxon>Spirochaetia</taxon>
        <taxon>Leptospirales</taxon>
        <taxon>Leptospiraceae</taxon>
        <taxon>Leptospira</taxon>
    </lineage>
</organism>
<accession>A0A2P1QVW3</accession>
<evidence type="ECO:0000313" key="2">
    <source>
        <dbReference type="Proteomes" id="UP000033961"/>
    </source>
</evidence>
<dbReference type="Proteomes" id="UP000033961">
    <property type="component" value="Chromosome I"/>
</dbReference>
<sequence>MNPLKQIIGSIVKEINFIEDYLQIKFTNETIININNNFDFNGDDISSIEQKELISIFEDNSKIDLNFKNNLTISISLLDKDYNGPEAMELYQKGKPPVIWN</sequence>
<protein>
    <submittedName>
        <fullName evidence="1">Oxidoreductase, NAD-binding domain protein</fullName>
    </submittedName>
</protein>
<reference evidence="1 2" key="1">
    <citation type="journal article" date="2015" name="Genome Announc.">
        <title>Draft Genome Sequences of Leptospira santarosai Strains U160, U164, and U233, Isolated from Asymptomatic Cattle.</title>
        <authorList>
            <person name="Kremer F.S."/>
            <person name="Eslabao M.R."/>
            <person name="Provisor M."/>
            <person name="Woloski R.D."/>
            <person name="Ramires O.V."/>
            <person name="Moreno L.Z."/>
            <person name="Moreno A.M."/>
            <person name="Hamond C."/>
            <person name="Lilenbaum W."/>
            <person name="Dellagostin O.A."/>
        </authorList>
    </citation>
    <scope>NUCLEOTIDE SEQUENCE [LARGE SCALE GENOMIC DNA]</scope>
    <source>
        <strain evidence="1 2">U160</strain>
    </source>
</reference>
<name>A0A2P1QVW3_9LEPT</name>
<dbReference type="AlphaFoldDB" id="A0A2P1QVW3"/>
<dbReference type="EMBL" id="CP027843">
    <property type="protein sequence ID" value="AVQ13040.1"/>
    <property type="molecule type" value="Genomic_DNA"/>
</dbReference>
<proteinExistence type="predicted"/>
<gene>
    <name evidence="1" type="ORF">XB16_2736</name>
</gene>